<dbReference type="PRINTS" id="PR00032">
    <property type="entry name" value="HTHARAC"/>
</dbReference>
<dbReference type="InterPro" id="IPR018060">
    <property type="entry name" value="HTH_AraC"/>
</dbReference>
<gene>
    <name evidence="5" type="primary">chbR</name>
    <name evidence="5" type="ORF">RTSSTS7063_01423</name>
</gene>
<evidence type="ECO:0000313" key="6">
    <source>
        <dbReference type="Proteomes" id="UP000363661"/>
    </source>
</evidence>
<dbReference type="InterPro" id="IPR009057">
    <property type="entry name" value="Homeodomain-like_sf"/>
</dbReference>
<dbReference type="AlphaFoldDB" id="A0A564TL93"/>
<dbReference type="InterPro" id="IPR003313">
    <property type="entry name" value="AraC-bd"/>
</dbReference>
<accession>A0A564TL93</accession>
<keyword evidence="1" id="KW-0805">Transcription regulation</keyword>
<dbReference type="PROSITE" id="PS01124">
    <property type="entry name" value="HTH_ARAC_FAMILY_2"/>
    <property type="match status" value="1"/>
</dbReference>
<dbReference type="InterPro" id="IPR037923">
    <property type="entry name" value="HTH-like"/>
</dbReference>
<dbReference type="Proteomes" id="UP000363661">
    <property type="component" value="Unassembled WGS sequence"/>
</dbReference>
<evidence type="ECO:0000256" key="3">
    <source>
        <dbReference type="ARBA" id="ARBA00023163"/>
    </source>
</evidence>
<keyword evidence="3" id="KW-0804">Transcription</keyword>
<evidence type="ECO:0000259" key="4">
    <source>
        <dbReference type="PROSITE" id="PS01124"/>
    </source>
</evidence>
<dbReference type="GO" id="GO:0043565">
    <property type="term" value="F:sequence-specific DNA binding"/>
    <property type="evidence" value="ECO:0007669"/>
    <property type="project" value="InterPro"/>
</dbReference>
<evidence type="ECO:0000256" key="1">
    <source>
        <dbReference type="ARBA" id="ARBA00023015"/>
    </source>
</evidence>
<keyword evidence="2" id="KW-0238">DNA-binding</keyword>
<organism evidence="5 6">
    <name type="scientific">[Ruminococcus] torques</name>
    <dbReference type="NCBI Taxonomy" id="33039"/>
    <lineage>
        <taxon>Bacteria</taxon>
        <taxon>Bacillati</taxon>
        <taxon>Bacillota</taxon>
        <taxon>Clostridia</taxon>
        <taxon>Lachnospirales</taxon>
        <taxon>Lachnospiraceae</taxon>
        <taxon>Mediterraneibacter</taxon>
    </lineage>
</organism>
<name>A0A564TL93_9FIRM</name>
<dbReference type="GO" id="GO:0003700">
    <property type="term" value="F:DNA-binding transcription factor activity"/>
    <property type="evidence" value="ECO:0007669"/>
    <property type="project" value="InterPro"/>
</dbReference>
<dbReference type="PANTHER" id="PTHR43280:SF28">
    <property type="entry name" value="HTH-TYPE TRANSCRIPTIONAL ACTIVATOR RHAS"/>
    <property type="match status" value="1"/>
</dbReference>
<dbReference type="RefSeq" id="WP_144366994.1">
    <property type="nucleotide sequence ID" value="NZ_CABHNA010000053.1"/>
</dbReference>
<keyword evidence="6" id="KW-1185">Reference proteome</keyword>
<dbReference type="SUPFAM" id="SSF51215">
    <property type="entry name" value="Regulatory protein AraC"/>
    <property type="match status" value="1"/>
</dbReference>
<dbReference type="InterPro" id="IPR014710">
    <property type="entry name" value="RmlC-like_jellyroll"/>
</dbReference>
<dbReference type="EMBL" id="CABHNA010000053">
    <property type="protein sequence ID" value="VUX08017.1"/>
    <property type="molecule type" value="Genomic_DNA"/>
</dbReference>
<dbReference type="SUPFAM" id="SSF46689">
    <property type="entry name" value="Homeodomain-like"/>
    <property type="match status" value="1"/>
</dbReference>
<dbReference type="Pfam" id="PF12833">
    <property type="entry name" value="HTH_18"/>
    <property type="match status" value="1"/>
</dbReference>
<dbReference type="Gene3D" id="2.60.120.10">
    <property type="entry name" value="Jelly Rolls"/>
    <property type="match status" value="1"/>
</dbReference>
<evidence type="ECO:0000256" key="2">
    <source>
        <dbReference type="ARBA" id="ARBA00023125"/>
    </source>
</evidence>
<dbReference type="Pfam" id="PF02311">
    <property type="entry name" value="AraC_binding"/>
    <property type="match status" value="1"/>
</dbReference>
<sequence>MRDGLFALTDAEKFYKQLYENGDRKLLKKPMTYAEYEQLSENRRKYYHRIEHYHETVTTNTPGNTIKEFDADGDQVEVVLHGRYGYPIMHNHAYIELVYVYSGACTHFIEDQKLLMKKGDLCILAPEAMHALAVEDEDTVVINIMMSRHLFDSSFLKILKGGRMTSDFLENILYRKKVSPYLIFPTGEDSWIQELALRIYKERKEKDYLYNESVTLYVKQIFIQLIRKYEMMAIISDPLDNSQESNIMALMGYLSVNYNHVTLKQAAQFFGYNENYLGKILMRYTGKTFSNLISELQMENAKKLLEETNMSITEISVEVGCYDSSHFTRKFKKAYGVTPNNYRKEMQERTTYK</sequence>
<evidence type="ECO:0000313" key="5">
    <source>
        <dbReference type="EMBL" id="VUX08017.1"/>
    </source>
</evidence>
<dbReference type="Gene3D" id="1.10.10.60">
    <property type="entry name" value="Homeodomain-like"/>
    <property type="match status" value="2"/>
</dbReference>
<dbReference type="PANTHER" id="PTHR43280">
    <property type="entry name" value="ARAC-FAMILY TRANSCRIPTIONAL REGULATOR"/>
    <property type="match status" value="1"/>
</dbReference>
<feature type="domain" description="HTH araC/xylS-type" evidence="4">
    <location>
        <begin position="248"/>
        <end position="345"/>
    </location>
</feature>
<protein>
    <submittedName>
        <fullName evidence="5">HTH-type transcriptional regulator ChbR</fullName>
    </submittedName>
</protein>
<reference evidence="5 6" key="1">
    <citation type="submission" date="2019-07" db="EMBL/GenBank/DDBJ databases">
        <authorList>
            <person name="Hibberd C M."/>
            <person name="Gehrig L. J."/>
            <person name="Chang H.-W."/>
            <person name="Venkatesh S."/>
        </authorList>
    </citation>
    <scope>NUCLEOTIDE SEQUENCE [LARGE SCALE GENOMIC DNA]</scope>
    <source>
        <strain evidence="5">Ruminococcus_torques_SSTS_Bg7063</strain>
    </source>
</reference>
<dbReference type="SMART" id="SM00342">
    <property type="entry name" value="HTH_ARAC"/>
    <property type="match status" value="1"/>
</dbReference>
<dbReference type="InterPro" id="IPR020449">
    <property type="entry name" value="Tscrpt_reg_AraC-type_HTH"/>
</dbReference>
<proteinExistence type="predicted"/>